<dbReference type="EMBL" id="CP036426">
    <property type="protein sequence ID" value="QDV37890.1"/>
    <property type="molecule type" value="Genomic_DNA"/>
</dbReference>
<sequence>MDNEELTPCYQALSLMEAKFIADQLNAEGIKAISDGQDMQDFLGAWEGNPRVYVQRGDLPRAEKWLAEYEENRKRHAEEEAEGGE</sequence>
<gene>
    <name evidence="1" type="ORF">ElP_58370</name>
</gene>
<dbReference type="Proteomes" id="UP000317835">
    <property type="component" value="Chromosome"/>
</dbReference>
<accession>A0A518HAL2</accession>
<dbReference type="OrthoDB" id="280658at2"/>
<name>A0A518HAL2_9BACT</name>
<organism evidence="1 2">
    <name type="scientific">Tautonia plasticadhaerens</name>
    <dbReference type="NCBI Taxonomy" id="2527974"/>
    <lineage>
        <taxon>Bacteria</taxon>
        <taxon>Pseudomonadati</taxon>
        <taxon>Planctomycetota</taxon>
        <taxon>Planctomycetia</taxon>
        <taxon>Isosphaerales</taxon>
        <taxon>Isosphaeraceae</taxon>
        <taxon>Tautonia</taxon>
    </lineage>
</organism>
<evidence type="ECO:0000313" key="2">
    <source>
        <dbReference type="Proteomes" id="UP000317835"/>
    </source>
</evidence>
<dbReference type="RefSeq" id="WP_145275993.1">
    <property type="nucleotide sequence ID" value="NZ_CP036426.1"/>
</dbReference>
<reference evidence="1 2" key="1">
    <citation type="submission" date="2019-02" db="EMBL/GenBank/DDBJ databases">
        <title>Deep-cultivation of Planctomycetes and their phenomic and genomic characterization uncovers novel biology.</title>
        <authorList>
            <person name="Wiegand S."/>
            <person name="Jogler M."/>
            <person name="Boedeker C."/>
            <person name="Pinto D."/>
            <person name="Vollmers J."/>
            <person name="Rivas-Marin E."/>
            <person name="Kohn T."/>
            <person name="Peeters S.H."/>
            <person name="Heuer A."/>
            <person name="Rast P."/>
            <person name="Oberbeckmann S."/>
            <person name="Bunk B."/>
            <person name="Jeske O."/>
            <person name="Meyerdierks A."/>
            <person name="Storesund J.E."/>
            <person name="Kallscheuer N."/>
            <person name="Luecker S."/>
            <person name="Lage O.M."/>
            <person name="Pohl T."/>
            <person name="Merkel B.J."/>
            <person name="Hornburger P."/>
            <person name="Mueller R.-W."/>
            <person name="Bruemmer F."/>
            <person name="Labrenz M."/>
            <person name="Spormann A.M."/>
            <person name="Op den Camp H."/>
            <person name="Overmann J."/>
            <person name="Amann R."/>
            <person name="Jetten M.S.M."/>
            <person name="Mascher T."/>
            <person name="Medema M.H."/>
            <person name="Devos D.P."/>
            <person name="Kaster A.-K."/>
            <person name="Ovreas L."/>
            <person name="Rohde M."/>
            <person name="Galperin M.Y."/>
            <person name="Jogler C."/>
        </authorList>
    </citation>
    <scope>NUCLEOTIDE SEQUENCE [LARGE SCALE GENOMIC DNA]</scope>
    <source>
        <strain evidence="1 2">ElP</strain>
    </source>
</reference>
<keyword evidence="2" id="KW-1185">Reference proteome</keyword>
<dbReference type="AlphaFoldDB" id="A0A518HAL2"/>
<proteinExistence type="predicted"/>
<evidence type="ECO:0000313" key="1">
    <source>
        <dbReference type="EMBL" id="QDV37890.1"/>
    </source>
</evidence>
<protein>
    <submittedName>
        <fullName evidence="1">Uncharacterized protein</fullName>
    </submittedName>
</protein>
<dbReference type="KEGG" id="tpla:ElP_58370"/>